<comment type="caution">
    <text evidence="1">The sequence shown here is derived from an EMBL/GenBank/DDBJ whole genome shotgun (WGS) entry which is preliminary data.</text>
</comment>
<name>A0ABS8UL51_DATST</name>
<proteinExistence type="predicted"/>
<feature type="non-terminal residue" evidence="1">
    <location>
        <position position="87"/>
    </location>
</feature>
<accession>A0ABS8UL51</accession>
<sequence length="87" mass="10069">MIYIENKLANTFFPRDERLVSEISGSGYHANTVYGFLESPAGHDQNGKHKTLWHVYTVVFFVSVCNNVTEAYARAQYQWYDCDRAVQ</sequence>
<reference evidence="1 2" key="1">
    <citation type="journal article" date="2021" name="BMC Genomics">
        <title>Datura genome reveals duplications of psychoactive alkaloid biosynthetic genes and high mutation rate following tissue culture.</title>
        <authorList>
            <person name="Rajewski A."/>
            <person name="Carter-House D."/>
            <person name="Stajich J."/>
            <person name="Litt A."/>
        </authorList>
    </citation>
    <scope>NUCLEOTIDE SEQUENCE [LARGE SCALE GENOMIC DNA]</scope>
    <source>
        <strain evidence="1">AR-01</strain>
    </source>
</reference>
<evidence type="ECO:0000313" key="2">
    <source>
        <dbReference type="Proteomes" id="UP000823775"/>
    </source>
</evidence>
<gene>
    <name evidence="1" type="ORF">HAX54_016435</name>
</gene>
<dbReference type="EMBL" id="JACEIK010002063">
    <property type="protein sequence ID" value="MCD9558814.1"/>
    <property type="molecule type" value="Genomic_DNA"/>
</dbReference>
<keyword evidence="2" id="KW-1185">Reference proteome</keyword>
<protein>
    <submittedName>
        <fullName evidence="1">Uncharacterized protein</fullName>
    </submittedName>
</protein>
<dbReference type="Proteomes" id="UP000823775">
    <property type="component" value="Unassembled WGS sequence"/>
</dbReference>
<evidence type="ECO:0000313" key="1">
    <source>
        <dbReference type="EMBL" id="MCD9558814.1"/>
    </source>
</evidence>
<organism evidence="1 2">
    <name type="scientific">Datura stramonium</name>
    <name type="common">Jimsonweed</name>
    <name type="synonym">Common thornapple</name>
    <dbReference type="NCBI Taxonomy" id="4076"/>
    <lineage>
        <taxon>Eukaryota</taxon>
        <taxon>Viridiplantae</taxon>
        <taxon>Streptophyta</taxon>
        <taxon>Embryophyta</taxon>
        <taxon>Tracheophyta</taxon>
        <taxon>Spermatophyta</taxon>
        <taxon>Magnoliopsida</taxon>
        <taxon>eudicotyledons</taxon>
        <taxon>Gunneridae</taxon>
        <taxon>Pentapetalae</taxon>
        <taxon>asterids</taxon>
        <taxon>lamiids</taxon>
        <taxon>Solanales</taxon>
        <taxon>Solanaceae</taxon>
        <taxon>Solanoideae</taxon>
        <taxon>Datureae</taxon>
        <taxon>Datura</taxon>
    </lineage>
</organism>